<dbReference type="GO" id="GO:0005829">
    <property type="term" value="C:cytosol"/>
    <property type="evidence" value="ECO:0007669"/>
    <property type="project" value="TreeGrafter"/>
</dbReference>
<evidence type="ECO:0000256" key="13">
    <source>
        <dbReference type="RuleBase" id="RU365017"/>
    </source>
</evidence>
<dbReference type="InterPro" id="IPR006311">
    <property type="entry name" value="TAT_signal"/>
</dbReference>
<comment type="caution">
    <text evidence="16">The sequence shown here is derived from an EMBL/GenBank/DDBJ whole genome shotgun (WGS) entry which is preliminary data.</text>
</comment>
<keyword evidence="2 13" id="KW-0575">Peroxidase</keyword>
<dbReference type="PANTHER" id="PTHR30521:SF4">
    <property type="entry name" value="DEFERROCHELATASE"/>
    <property type="match status" value="1"/>
</dbReference>
<feature type="domain" description="Dyp-type peroxidase C-terminal" evidence="15">
    <location>
        <begin position="238"/>
        <end position="409"/>
    </location>
</feature>
<dbReference type="EC" id="1.11.1.-" evidence="13"/>
<evidence type="ECO:0000256" key="8">
    <source>
        <dbReference type="ARBA" id="ARBA00023239"/>
    </source>
</evidence>
<dbReference type="GO" id="GO:0033212">
    <property type="term" value="P:iron import into cell"/>
    <property type="evidence" value="ECO:0007669"/>
    <property type="project" value="InterPro"/>
</dbReference>
<evidence type="ECO:0000259" key="14">
    <source>
        <dbReference type="Pfam" id="PF04261"/>
    </source>
</evidence>
<dbReference type="Pfam" id="PF20628">
    <property type="entry name" value="Dyp_perox_C"/>
    <property type="match status" value="1"/>
</dbReference>
<dbReference type="GO" id="GO:0004601">
    <property type="term" value="F:peroxidase activity"/>
    <property type="evidence" value="ECO:0007669"/>
    <property type="project" value="UniProtKB-KW"/>
</dbReference>
<proteinExistence type="inferred from homology"/>
<keyword evidence="6 13" id="KW-0560">Oxidoreductase</keyword>
<sequence length="422" mass="46721">MLGKEGDGRMVEKKLSEDHKSGVSRREMLKISAIAGAGIAVGASGLASILDVTDKANAKKIQVNDSRIPFYGKHQAGIITPQQTYMYIASFNLDTDEKSEVIALFQQWTKFADLISNGHTFKNSDNHLLPPDDTGEATGLGASRLTVTFGVGPTFFKKGGKDRYGIAHKKPKHLKEIPHMAHDSLDSSYCGGDVVLQVCADDQQVAFHGIRNFIRLATGTASIKWLEEGFIQAPKNETPRNLFGFKDGTANKEHFSKEGYNNVVWAAKDEPEWMQNGSYLGYRKIQMLIEIWDRSSLQDQEDTFGRKKASGAAYGKKHEFDPVNVKKMPADAHVRLAKETGQQIHRRAYSYTLGMDSKTGTVNAGLLFICFTQNPEKQMIPMLKVLGEKDALNEYTKHIGSAMFACPGGLKQGMYFGQTILE</sequence>
<protein>
    <recommendedName>
        <fullName evidence="10 13">Deferrochelatase</fullName>
        <ecNumber evidence="13">1.11.1.-</ecNumber>
    </recommendedName>
    <alternativeName>
        <fullName evidence="11 13">Peroxidase EfeB</fullName>
    </alternativeName>
</protein>
<comment type="cofactor">
    <cofactor evidence="13">
        <name>heme b</name>
        <dbReference type="ChEBI" id="CHEBI:60344"/>
    </cofactor>
    <text evidence="13">Binds 1 heme b (iron(II)-protoporphyrin IX) group non-covalently per subunit.</text>
</comment>
<keyword evidence="7 13" id="KW-0408">Iron</keyword>
<name>A0A6M0PAN2_9BACI</name>
<dbReference type="PROSITE" id="PS51404">
    <property type="entry name" value="DYP_PEROXIDASE"/>
    <property type="match status" value="1"/>
</dbReference>
<keyword evidence="17" id="KW-1185">Reference proteome</keyword>
<dbReference type="GO" id="GO:0004325">
    <property type="term" value="F:ferrochelatase activity"/>
    <property type="evidence" value="ECO:0007669"/>
    <property type="project" value="UniProtKB-EC"/>
</dbReference>
<keyword evidence="5" id="KW-0732">Signal</keyword>
<reference evidence="16 17" key="2">
    <citation type="submission" date="2020-03" db="EMBL/GenBank/DDBJ databases">
        <title>Bacillus aquiflavi sp. nov., isolated from yellow water of strong flavor Chinese baijiu in Yibin region of China.</title>
        <authorList>
            <person name="Xie J."/>
        </authorList>
    </citation>
    <scope>NUCLEOTIDE SEQUENCE [LARGE SCALE GENOMIC DNA]</scope>
    <source>
        <strain evidence="16 17">Gsoil 114</strain>
    </source>
</reference>
<dbReference type="OrthoDB" id="9781066at2"/>
<dbReference type="NCBIfam" id="TIGR01412">
    <property type="entry name" value="tat_substr_1"/>
    <property type="match status" value="1"/>
</dbReference>
<evidence type="ECO:0000256" key="12">
    <source>
        <dbReference type="ARBA" id="ARBA00048856"/>
    </source>
</evidence>
<comment type="similarity">
    <text evidence="9 13">Belongs to the DyP-type peroxidase family.</text>
</comment>
<evidence type="ECO:0000256" key="10">
    <source>
        <dbReference type="ARBA" id="ARBA00033771"/>
    </source>
</evidence>
<comment type="function">
    <text evidence="13">Involved in the recovery of exogenous heme iron. Extracts iron from heme while preserving the protoporphyrin ring intact.</text>
</comment>
<dbReference type="InterPro" id="IPR006314">
    <property type="entry name" value="Dyp_peroxidase"/>
</dbReference>
<reference evidence="16 17" key="1">
    <citation type="submission" date="2020-02" db="EMBL/GenBank/DDBJ databases">
        <authorList>
            <person name="Feng H."/>
        </authorList>
    </citation>
    <scope>NUCLEOTIDE SEQUENCE [LARGE SCALE GENOMIC DNA]</scope>
    <source>
        <strain evidence="16 17">Gsoil 114</strain>
    </source>
</reference>
<dbReference type="SUPFAM" id="SSF54909">
    <property type="entry name" value="Dimeric alpha+beta barrel"/>
    <property type="match status" value="1"/>
</dbReference>
<comment type="catalytic activity">
    <reaction evidence="12">
        <text>heme b + 2 H(+) = protoporphyrin IX + Fe(2+)</text>
        <dbReference type="Rhea" id="RHEA:22584"/>
        <dbReference type="ChEBI" id="CHEBI:15378"/>
        <dbReference type="ChEBI" id="CHEBI:29033"/>
        <dbReference type="ChEBI" id="CHEBI:57306"/>
        <dbReference type="ChEBI" id="CHEBI:60344"/>
        <dbReference type="EC" id="4.98.1.1"/>
    </reaction>
    <physiologicalReaction direction="left-to-right" evidence="12">
        <dbReference type="Rhea" id="RHEA:22585"/>
    </physiologicalReaction>
</comment>
<keyword evidence="3 13" id="KW-0349">Heme</keyword>
<evidence type="ECO:0000256" key="2">
    <source>
        <dbReference type="ARBA" id="ARBA00022559"/>
    </source>
</evidence>
<evidence type="ECO:0000256" key="5">
    <source>
        <dbReference type="ARBA" id="ARBA00022729"/>
    </source>
</evidence>
<accession>A0A6M0PAN2</accession>
<dbReference type="InterPro" id="IPR006313">
    <property type="entry name" value="EfeB/EfeN"/>
</dbReference>
<dbReference type="InterPro" id="IPR048328">
    <property type="entry name" value="Dyp_perox_C"/>
</dbReference>
<keyword evidence="4 13" id="KW-0479">Metal-binding</keyword>
<feature type="domain" description="Dyp-type peroxidase N-terminal" evidence="14">
    <location>
        <begin position="75"/>
        <end position="230"/>
    </location>
</feature>
<organism evidence="16 17">
    <name type="scientific">Heyndrickxia ginsengihumi</name>
    <dbReference type="NCBI Taxonomy" id="363870"/>
    <lineage>
        <taxon>Bacteria</taxon>
        <taxon>Bacillati</taxon>
        <taxon>Bacillota</taxon>
        <taxon>Bacilli</taxon>
        <taxon>Bacillales</taxon>
        <taxon>Bacillaceae</taxon>
        <taxon>Heyndrickxia</taxon>
    </lineage>
</organism>
<dbReference type="EMBL" id="JAAIWK010000024">
    <property type="protein sequence ID" value="NEY21019.1"/>
    <property type="molecule type" value="Genomic_DNA"/>
</dbReference>
<comment type="subcellular location">
    <subcellularLocation>
        <location evidence="1">Cell envelope</location>
    </subcellularLocation>
</comment>
<dbReference type="GO" id="GO:0030313">
    <property type="term" value="C:cell envelope"/>
    <property type="evidence" value="ECO:0007669"/>
    <property type="project" value="UniProtKB-SubCell"/>
</dbReference>
<evidence type="ECO:0000256" key="1">
    <source>
        <dbReference type="ARBA" id="ARBA00004196"/>
    </source>
</evidence>
<dbReference type="GO" id="GO:0020037">
    <property type="term" value="F:heme binding"/>
    <property type="evidence" value="ECO:0007669"/>
    <property type="project" value="InterPro"/>
</dbReference>
<dbReference type="Proteomes" id="UP000476934">
    <property type="component" value="Unassembled WGS sequence"/>
</dbReference>
<evidence type="ECO:0000313" key="17">
    <source>
        <dbReference type="Proteomes" id="UP000476934"/>
    </source>
</evidence>
<dbReference type="PROSITE" id="PS51318">
    <property type="entry name" value="TAT"/>
    <property type="match status" value="1"/>
</dbReference>
<keyword evidence="8" id="KW-0456">Lyase</keyword>
<dbReference type="Pfam" id="PF04261">
    <property type="entry name" value="Dyp_perox_N"/>
    <property type="match status" value="1"/>
</dbReference>
<dbReference type="InterPro" id="IPR011008">
    <property type="entry name" value="Dimeric_a/b-barrel"/>
</dbReference>
<evidence type="ECO:0000256" key="7">
    <source>
        <dbReference type="ARBA" id="ARBA00023004"/>
    </source>
</evidence>
<dbReference type="GO" id="GO:0046872">
    <property type="term" value="F:metal ion binding"/>
    <property type="evidence" value="ECO:0007669"/>
    <property type="project" value="UniProtKB-KW"/>
</dbReference>
<evidence type="ECO:0000313" key="16">
    <source>
        <dbReference type="EMBL" id="NEY21019.1"/>
    </source>
</evidence>
<evidence type="ECO:0000259" key="15">
    <source>
        <dbReference type="Pfam" id="PF20628"/>
    </source>
</evidence>
<evidence type="ECO:0000256" key="6">
    <source>
        <dbReference type="ARBA" id="ARBA00023002"/>
    </source>
</evidence>
<dbReference type="PANTHER" id="PTHR30521">
    <property type="entry name" value="DEFERROCHELATASE/PEROXIDASE"/>
    <property type="match status" value="1"/>
</dbReference>
<evidence type="ECO:0000256" key="9">
    <source>
        <dbReference type="ARBA" id="ARBA00025737"/>
    </source>
</evidence>
<dbReference type="NCBIfam" id="TIGR01413">
    <property type="entry name" value="Dyp_perox_fam"/>
    <property type="match status" value="1"/>
</dbReference>
<dbReference type="InterPro" id="IPR048327">
    <property type="entry name" value="Dyp_perox_N"/>
</dbReference>
<evidence type="ECO:0000256" key="4">
    <source>
        <dbReference type="ARBA" id="ARBA00022723"/>
    </source>
</evidence>
<evidence type="ECO:0000256" key="3">
    <source>
        <dbReference type="ARBA" id="ARBA00022617"/>
    </source>
</evidence>
<evidence type="ECO:0000256" key="11">
    <source>
        <dbReference type="ARBA" id="ARBA00033775"/>
    </source>
</evidence>
<gene>
    <name evidence="16" type="primary">efeB</name>
    <name evidence="16" type="ORF">G4D61_13765</name>
</gene>
<dbReference type="AlphaFoldDB" id="A0A6M0PAN2"/>